<keyword evidence="1" id="KW-0732">Signal</keyword>
<dbReference type="Pfam" id="PF14856">
    <property type="entry name" value="Hce2"/>
    <property type="match status" value="1"/>
</dbReference>
<proteinExistence type="predicted"/>
<feature type="chain" id="PRO_5040127223" description="Ecp2 effector protein-like domain-containing protein" evidence="1">
    <location>
        <begin position="37"/>
        <end position="165"/>
    </location>
</feature>
<comment type="caution">
    <text evidence="3">The sequence shown here is derived from an EMBL/GenBank/DDBJ whole genome shotgun (WGS) entry which is preliminary data.</text>
</comment>
<feature type="domain" description="Ecp2 effector protein-like" evidence="2">
    <location>
        <begin position="49"/>
        <end position="155"/>
    </location>
</feature>
<organism evidence="3 4">
    <name type="scientific">Dendryphion nanum</name>
    <dbReference type="NCBI Taxonomy" id="256645"/>
    <lineage>
        <taxon>Eukaryota</taxon>
        <taxon>Fungi</taxon>
        <taxon>Dikarya</taxon>
        <taxon>Ascomycota</taxon>
        <taxon>Pezizomycotina</taxon>
        <taxon>Dothideomycetes</taxon>
        <taxon>Pleosporomycetidae</taxon>
        <taxon>Pleosporales</taxon>
        <taxon>Torulaceae</taxon>
        <taxon>Dendryphion</taxon>
    </lineage>
</organism>
<gene>
    <name evidence="3" type="ORF">B0J11DRAFT_539472</name>
</gene>
<evidence type="ECO:0000313" key="4">
    <source>
        <dbReference type="Proteomes" id="UP000700596"/>
    </source>
</evidence>
<evidence type="ECO:0000256" key="1">
    <source>
        <dbReference type="SAM" id="SignalP"/>
    </source>
</evidence>
<keyword evidence="4" id="KW-1185">Reference proteome</keyword>
<name>A0A9P9IC87_9PLEO</name>
<accession>A0A9P9IC87</accession>
<protein>
    <recommendedName>
        <fullName evidence="2">Ecp2 effector protein-like domain-containing protein</fullName>
    </recommendedName>
</protein>
<dbReference type="Proteomes" id="UP000700596">
    <property type="component" value="Unassembled WGS sequence"/>
</dbReference>
<evidence type="ECO:0000259" key="2">
    <source>
        <dbReference type="Pfam" id="PF14856"/>
    </source>
</evidence>
<sequence>MFCPSQPERIPTVQPTNTKMQKFTLLLTLLTPFALSQNSCTGDKSIIGHCTITSFTDLTTTSPNPPTTAECQDTCRGVLGDAGDWIVDFRNQPDGYKQTMLLYPCSFGVGRGAGEPRNYFFYMHNQDIVDVLDEVNQRFGPLHGGRVAAQGTMVCDGRQATWYIN</sequence>
<dbReference type="AlphaFoldDB" id="A0A9P9IC87"/>
<evidence type="ECO:0000313" key="3">
    <source>
        <dbReference type="EMBL" id="KAH7116223.1"/>
    </source>
</evidence>
<reference evidence="3" key="1">
    <citation type="journal article" date="2021" name="Nat. Commun.">
        <title>Genetic determinants of endophytism in the Arabidopsis root mycobiome.</title>
        <authorList>
            <person name="Mesny F."/>
            <person name="Miyauchi S."/>
            <person name="Thiergart T."/>
            <person name="Pickel B."/>
            <person name="Atanasova L."/>
            <person name="Karlsson M."/>
            <person name="Huettel B."/>
            <person name="Barry K.W."/>
            <person name="Haridas S."/>
            <person name="Chen C."/>
            <person name="Bauer D."/>
            <person name="Andreopoulos W."/>
            <person name="Pangilinan J."/>
            <person name="LaButti K."/>
            <person name="Riley R."/>
            <person name="Lipzen A."/>
            <person name="Clum A."/>
            <person name="Drula E."/>
            <person name="Henrissat B."/>
            <person name="Kohler A."/>
            <person name="Grigoriev I.V."/>
            <person name="Martin F.M."/>
            <person name="Hacquard S."/>
        </authorList>
    </citation>
    <scope>NUCLEOTIDE SEQUENCE</scope>
    <source>
        <strain evidence="3">MPI-CAGE-CH-0243</strain>
    </source>
</reference>
<dbReference type="InterPro" id="IPR029226">
    <property type="entry name" value="Ecp2-like"/>
</dbReference>
<dbReference type="OrthoDB" id="73875at2759"/>
<dbReference type="EMBL" id="JAGMWT010000015">
    <property type="protein sequence ID" value="KAH7116223.1"/>
    <property type="molecule type" value="Genomic_DNA"/>
</dbReference>
<feature type="signal peptide" evidence="1">
    <location>
        <begin position="1"/>
        <end position="36"/>
    </location>
</feature>